<dbReference type="EMBL" id="CP036275">
    <property type="protein sequence ID" value="QDU40056.1"/>
    <property type="molecule type" value="Genomic_DNA"/>
</dbReference>
<feature type="domain" description="AB hydrolase-1" evidence="1">
    <location>
        <begin position="14"/>
        <end position="121"/>
    </location>
</feature>
<evidence type="ECO:0000313" key="2">
    <source>
        <dbReference type="EMBL" id="QDU40056.1"/>
    </source>
</evidence>
<dbReference type="Proteomes" id="UP000320496">
    <property type="component" value="Chromosome"/>
</dbReference>
<evidence type="ECO:0000313" key="3">
    <source>
        <dbReference type="Proteomes" id="UP000320496"/>
    </source>
</evidence>
<keyword evidence="2" id="KW-0378">Hydrolase</keyword>
<accession>A0A517ZC26</accession>
<dbReference type="KEGG" id="mri:Mal4_44100"/>
<gene>
    <name evidence="2" type="ORF">Mal4_44100</name>
</gene>
<dbReference type="PANTHER" id="PTHR37946">
    <property type="entry name" value="SLL1969 PROTEIN"/>
    <property type="match status" value="1"/>
</dbReference>
<proteinExistence type="predicted"/>
<dbReference type="AlphaFoldDB" id="A0A517ZC26"/>
<keyword evidence="3" id="KW-1185">Reference proteome</keyword>
<dbReference type="SUPFAM" id="SSF53474">
    <property type="entry name" value="alpha/beta-Hydrolases"/>
    <property type="match status" value="1"/>
</dbReference>
<sequence>MGEPAVKHSKREMVIALHGLAGGCWTNWLLVRRLAAEGYLVENIDYPSFRCSIPKLVDGLAERFRKTVHAAEVDAVHVVAYSMGGIVVRAMLNDHADLPIDRMVMIAPPNQGSPAATRMAKWFRWFCPAVHELRDRASSYVQRLPGGLSQDVGIIAGTYDRCVPVESTRLEAVQDIVEVPASHATLPFRRDVAAYCSNFLQYGQFAPADATASVPSGGLLPVR</sequence>
<dbReference type="InterPro" id="IPR000073">
    <property type="entry name" value="AB_hydrolase_1"/>
</dbReference>
<reference evidence="2 3" key="1">
    <citation type="submission" date="2019-02" db="EMBL/GenBank/DDBJ databases">
        <title>Deep-cultivation of Planctomycetes and their phenomic and genomic characterization uncovers novel biology.</title>
        <authorList>
            <person name="Wiegand S."/>
            <person name="Jogler M."/>
            <person name="Boedeker C."/>
            <person name="Pinto D."/>
            <person name="Vollmers J."/>
            <person name="Rivas-Marin E."/>
            <person name="Kohn T."/>
            <person name="Peeters S.H."/>
            <person name="Heuer A."/>
            <person name="Rast P."/>
            <person name="Oberbeckmann S."/>
            <person name="Bunk B."/>
            <person name="Jeske O."/>
            <person name="Meyerdierks A."/>
            <person name="Storesund J.E."/>
            <person name="Kallscheuer N."/>
            <person name="Luecker S."/>
            <person name="Lage O.M."/>
            <person name="Pohl T."/>
            <person name="Merkel B.J."/>
            <person name="Hornburger P."/>
            <person name="Mueller R.-W."/>
            <person name="Bruemmer F."/>
            <person name="Labrenz M."/>
            <person name="Spormann A.M."/>
            <person name="Op den Camp H."/>
            <person name="Overmann J."/>
            <person name="Amann R."/>
            <person name="Jetten M.S.M."/>
            <person name="Mascher T."/>
            <person name="Medema M.H."/>
            <person name="Devos D.P."/>
            <person name="Kaster A.-K."/>
            <person name="Ovreas L."/>
            <person name="Rohde M."/>
            <person name="Galperin M.Y."/>
            <person name="Jogler C."/>
        </authorList>
    </citation>
    <scope>NUCLEOTIDE SEQUENCE [LARGE SCALE GENOMIC DNA]</scope>
    <source>
        <strain evidence="2 3">Mal4</strain>
    </source>
</reference>
<dbReference type="PANTHER" id="PTHR37946:SF1">
    <property type="entry name" value="SLL1969 PROTEIN"/>
    <property type="match status" value="1"/>
</dbReference>
<dbReference type="Pfam" id="PF00561">
    <property type="entry name" value="Abhydrolase_1"/>
    <property type="match status" value="1"/>
</dbReference>
<evidence type="ECO:0000259" key="1">
    <source>
        <dbReference type="Pfam" id="PF00561"/>
    </source>
</evidence>
<dbReference type="Gene3D" id="3.40.50.1820">
    <property type="entry name" value="alpha/beta hydrolase"/>
    <property type="match status" value="1"/>
</dbReference>
<dbReference type="GO" id="GO:0016787">
    <property type="term" value="F:hydrolase activity"/>
    <property type="evidence" value="ECO:0007669"/>
    <property type="project" value="UniProtKB-KW"/>
</dbReference>
<dbReference type="InterPro" id="IPR029058">
    <property type="entry name" value="AB_hydrolase_fold"/>
</dbReference>
<protein>
    <submittedName>
        <fullName evidence="2">Alpha/beta hydrolase family protein</fullName>
    </submittedName>
</protein>
<dbReference type="OrthoDB" id="556502at2"/>
<name>A0A517ZC26_9PLAN</name>
<organism evidence="2 3">
    <name type="scientific">Maioricimonas rarisocia</name>
    <dbReference type="NCBI Taxonomy" id="2528026"/>
    <lineage>
        <taxon>Bacteria</taxon>
        <taxon>Pseudomonadati</taxon>
        <taxon>Planctomycetota</taxon>
        <taxon>Planctomycetia</taxon>
        <taxon>Planctomycetales</taxon>
        <taxon>Planctomycetaceae</taxon>
        <taxon>Maioricimonas</taxon>
    </lineage>
</organism>
<dbReference type="PROSITE" id="PS51257">
    <property type="entry name" value="PROKAR_LIPOPROTEIN"/>
    <property type="match status" value="1"/>
</dbReference>